<evidence type="ECO:0000256" key="3">
    <source>
        <dbReference type="ARBA" id="ARBA00022793"/>
    </source>
</evidence>
<organism evidence="8 9">
    <name type="scientific">Lonsdalea populi</name>
    <dbReference type="NCBI Taxonomy" id="1172565"/>
    <lineage>
        <taxon>Bacteria</taxon>
        <taxon>Pseudomonadati</taxon>
        <taxon>Pseudomonadota</taxon>
        <taxon>Gammaproteobacteria</taxon>
        <taxon>Enterobacterales</taxon>
        <taxon>Pectobacteriaceae</taxon>
        <taxon>Lonsdalea</taxon>
    </lineage>
</organism>
<evidence type="ECO:0000313" key="9">
    <source>
        <dbReference type="Proteomes" id="UP000274511"/>
    </source>
</evidence>
<dbReference type="Gene3D" id="3.40.640.10">
    <property type="entry name" value="Type I PLP-dependent aspartate aminotransferase-like (Major domain)"/>
    <property type="match status" value="1"/>
</dbReference>
<evidence type="ECO:0000256" key="1">
    <source>
        <dbReference type="ARBA" id="ARBA00001933"/>
    </source>
</evidence>
<dbReference type="Pfam" id="PF00282">
    <property type="entry name" value="Pyridoxal_deC"/>
    <property type="match status" value="1"/>
</dbReference>
<keyword evidence="3" id="KW-0210">Decarboxylase</keyword>
<keyword evidence="4 6" id="KW-0663">Pyridoxal phosphate</keyword>
<keyword evidence="5 7" id="KW-0456">Lyase</keyword>
<dbReference type="GO" id="GO:0016831">
    <property type="term" value="F:carboxy-lyase activity"/>
    <property type="evidence" value="ECO:0007669"/>
    <property type="project" value="UniProtKB-KW"/>
</dbReference>
<evidence type="ECO:0000256" key="5">
    <source>
        <dbReference type="ARBA" id="ARBA00023239"/>
    </source>
</evidence>
<dbReference type="PANTHER" id="PTHR46101">
    <property type="match status" value="1"/>
</dbReference>
<dbReference type="GO" id="GO:0019752">
    <property type="term" value="P:carboxylic acid metabolic process"/>
    <property type="evidence" value="ECO:0007669"/>
    <property type="project" value="InterPro"/>
</dbReference>
<dbReference type="STRING" id="1172565.AU508_08510"/>
<dbReference type="AlphaFoldDB" id="A0A3N0UTU0"/>
<dbReference type="InterPro" id="IPR015421">
    <property type="entry name" value="PyrdxlP-dep_Trfase_major"/>
</dbReference>
<reference evidence="8 9" key="1">
    <citation type="submission" date="2018-10" db="EMBL/GenBank/DDBJ databases">
        <title>New species genome.</title>
        <authorList>
            <person name="Li Y."/>
        </authorList>
    </citation>
    <scope>NUCLEOTIDE SEQUENCE [LARGE SCALE GENOMIC DNA]</scope>
    <source>
        <strain evidence="8 9">L6_4B</strain>
    </source>
</reference>
<dbReference type="InterPro" id="IPR015424">
    <property type="entry name" value="PyrdxlP-dep_Trfase"/>
</dbReference>
<dbReference type="EMBL" id="RJUJ01000002">
    <property type="protein sequence ID" value="ROH83957.1"/>
    <property type="molecule type" value="Genomic_DNA"/>
</dbReference>
<evidence type="ECO:0000256" key="7">
    <source>
        <dbReference type="RuleBase" id="RU000382"/>
    </source>
</evidence>
<dbReference type="GO" id="GO:0030170">
    <property type="term" value="F:pyridoxal phosphate binding"/>
    <property type="evidence" value="ECO:0007669"/>
    <property type="project" value="InterPro"/>
</dbReference>
<sequence length="402" mass="45724">MFLFRTTILLSIFNSMVKVCLNMNNEPVKHYTGIQVNLRTLTISDKTIESLHRLTNNLGDCYEEEVCPLPNTMNEERAAVELVSGWLNLDKEETWGYVGEGSTIGNLQGMWMGITLIKDATLIFTDQAHYSIPKFGSILKFKNVKVIKTSQEGSIDINDLAARITENEKLVVVLTAGTTITSAYDDINRVLATLKDKHCPFYLHLDAALGGFILPFINDEDFPDRLDYTFANPSISSLTVSCHKVIGVPMPSNIFISRWKVYEAFKKQVNKIEYFENKDDVTVYGSRDGFRAGVVYERLSNIKKSEIAEWVSQGISLASYLADKINTTLGIRNTFSVKGGLATVFSKPEFDHQFSQDALKRIVKRYRLVNDGRFYHMYQMAHMDKRICDEFIDFCMARQNNV</sequence>
<gene>
    <name evidence="8" type="ORF">EC392_02835</name>
</gene>
<evidence type="ECO:0000256" key="6">
    <source>
        <dbReference type="PIRSR" id="PIRSR602129-50"/>
    </source>
</evidence>
<proteinExistence type="inferred from homology"/>
<dbReference type="Proteomes" id="UP000274511">
    <property type="component" value="Unassembled WGS sequence"/>
</dbReference>
<protein>
    <recommendedName>
        <fullName evidence="10">Histidine decarboxylase</fullName>
    </recommendedName>
</protein>
<accession>A0A3N0UTU0</accession>
<dbReference type="SUPFAM" id="SSF53383">
    <property type="entry name" value="PLP-dependent transferases"/>
    <property type="match status" value="1"/>
</dbReference>
<dbReference type="InterPro" id="IPR002129">
    <property type="entry name" value="PyrdxlP-dep_de-COase"/>
</dbReference>
<evidence type="ECO:0000313" key="8">
    <source>
        <dbReference type="EMBL" id="ROH83957.1"/>
    </source>
</evidence>
<name>A0A3N0UTU0_9GAMM</name>
<comment type="similarity">
    <text evidence="2 7">Belongs to the group II decarboxylase family.</text>
</comment>
<comment type="caution">
    <text evidence="8">The sequence shown here is derived from an EMBL/GenBank/DDBJ whole genome shotgun (WGS) entry which is preliminary data.</text>
</comment>
<dbReference type="PANTHER" id="PTHR46101:SF18">
    <property type="entry name" value="HISTIDINE DECARBOXYLASE"/>
    <property type="match status" value="1"/>
</dbReference>
<dbReference type="InterPro" id="IPR051151">
    <property type="entry name" value="Group_II_Decarboxylase"/>
</dbReference>
<evidence type="ECO:0000256" key="4">
    <source>
        <dbReference type="ARBA" id="ARBA00022898"/>
    </source>
</evidence>
<comment type="cofactor">
    <cofactor evidence="1 6 7">
        <name>pyridoxal 5'-phosphate</name>
        <dbReference type="ChEBI" id="CHEBI:597326"/>
    </cofactor>
</comment>
<evidence type="ECO:0000256" key="2">
    <source>
        <dbReference type="ARBA" id="ARBA00009533"/>
    </source>
</evidence>
<evidence type="ECO:0008006" key="10">
    <source>
        <dbReference type="Google" id="ProtNLM"/>
    </source>
</evidence>
<feature type="modified residue" description="N6-(pyridoxal phosphate)lysine" evidence="6">
    <location>
        <position position="244"/>
    </location>
</feature>